<evidence type="ECO:0000313" key="1">
    <source>
        <dbReference type="EMBL" id="MBC8588710.1"/>
    </source>
</evidence>
<organism evidence="1 2">
    <name type="scientific">Paratissierella segnis</name>
    <dbReference type="NCBI Taxonomy" id="2763679"/>
    <lineage>
        <taxon>Bacteria</taxon>
        <taxon>Bacillati</taxon>
        <taxon>Bacillota</taxon>
        <taxon>Tissierellia</taxon>
        <taxon>Tissierellales</taxon>
        <taxon>Tissierellaceae</taxon>
        <taxon>Paratissierella</taxon>
    </lineage>
</organism>
<proteinExistence type="predicted"/>
<keyword evidence="2" id="KW-1185">Reference proteome</keyword>
<name>A0A926EUF5_9FIRM</name>
<dbReference type="Proteomes" id="UP000601171">
    <property type="component" value="Unassembled WGS sequence"/>
</dbReference>
<accession>A0A926EUF5</accession>
<evidence type="ECO:0000313" key="2">
    <source>
        <dbReference type="Proteomes" id="UP000601171"/>
    </source>
</evidence>
<reference evidence="1" key="1">
    <citation type="submission" date="2020-08" db="EMBL/GenBank/DDBJ databases">
        <title>Genome public.</title>
        <authorList>
            <person name="Liu C."/>
            <person name="Sun Q."/>
        </authorList>
    </citation>
    <scope>NUCLEOTIDE SEQUENCE</scope>
    <source>
        <strain evidence="1">BX21</strain>
    </source>
</reference>
<dbReference type="EMBL" id="JACRTG010000026">
    <property type="protein sequence ID" value="MBC8588710.1"/>
    <property type="molecule type" value="Genomic_DNA"/>
</dbReference>
<gene>
    <name evidence="1" type="ORF">H8707_10830</name>
</gene>
<protein>
    <submittedName>
        <fullName evidence="1">Uncharacterized protein</fullName>
    </submittedName>
</protein>
<sequence>MDTMIKKFVDQEMMTEEQGQYIETAIMRKESIVVSGHRSAGIRPLMASLMAVAKNSFSNVQVKGFEDLEKDVEFFLIPGLDNLDFEKLIEEAISKPNTAFISLKEPEHPVSLMKILKTNFKSETGIGKKIHTIECDKVNSIPKVTKITEMVLDESGKINRKDM</sequence>
<comment type="caution">
    <text evidence="1">The sequence shown here is derived from an EMBL/GenBank/DDBJ whole genome shotgun (WGS) entry which is preliminary data.</text>
</comment>
<dbReference type="RefSeq" id="WP_262430166.1">
    <property type="nucleotide sequence ID" value="NZ_JACRTG010000026.1"/>
</dbReference>
<dbReference type="AlphaFoldDB" id="A0A926EUF5"/>